<proteinExistence type="predicted"/>
<sequence length="63" mass="6922">MAEGDSHTAFSRGPPSLNSNRQACTLWSVVCGHPTAKREFRQAEICQVRGLTVLKILQNTHDG</sequence>
<protein>
    <submittedName>
        <fullName evidence="2">Uncharacterized protein</fullName>
    </submittedName>
</protein>
<name>A0A5B7EBX9_PORTR</name>
<dbReference type="Proteomes" id="UP000324222">
    <property type="component" value="Unassembled WGS sequence"/>
</dbReference>
<comment type="caution">
    <text evidence="2">The sequence shown here is derived from an EMBL/GenBank/DDBJ whole genome shotgun (WGS) entry which is preliminary data.</text>
</comment>
<feature type="region of interest" description="Disordered" evidence="1">
    <location>
        <begin position="1"/>
        <end position="20"/>
    </location>
</feature>
<evidence type="ECO:0000256" key="1">
    <source>
        <dbReference type="SAM" id="MobiDB-lite"/>
    </source>
</evidence>
<evidence type="ECO:0000313" key="2">
    <source>
        <dbReference type="EMBL" id="MPC30696.1"/>
    </source>
</evidence>
<reference evidence="2 3" key="1">
    <citation type="submission" date="2019-05" db="EMBL/GenBank/DDBJ databases">
        <title>Another draft genome of Portunus trituberculatus and its Hox gene families provides insights of decapod evolution.</title>
        <authorList>
            <person name="Jeong J.-H."/>
            <person name="Song I."/>
            <person name="Kim S."/>
            <person name="Choi T."/>
            <person name="Kim D."/>
            <person name="Ryu S."/>
            <person name="Kim W."/>
        </authorList>
    </citation>
    <scope>NUCLEOTIDE SEQUENCE [LARGE SCALE GENOMIC DNA]</scope>
    <source>
        <tissue evidence="2">Muscle</tissue>
    </source>
</reference>
<gene>
    <name evidence="2" type="ORF">E2C01_023965</name>
</gene>
<keyword evidence="3" id="KW-1185">Reference proteome</keyword>
<organism evidence="2 3">
    <name type="scientific">Portunus trituberculatus</name>
    <name type="common">Swimming crab</name>
    <name type="synonym">Neptunus trituberculatus</name>
    <dbReference type="NCBI Taxonomy" id="210409"/>
    <lineage>
        <taxon>Eukaryota</taxon>
        <taxon>Metazoa</taxon>
        <taxon>Ecdysozoa</taxon>
        <taxon>Arthropoda</taxon>
        <taxon>Crustacea</taxon>
        <taxon>Multicrustacea</taxon>
        <taxon>Malacostraca</taxon>
        <taxon>Eumalacostraca</taxon>
        <taxon>Eucarida</taxon>
        <taxon>Decapoda</taxon>
        <taxon>Pleocyemata</taxon>
        <taxon>Brachyura</taxon>
        <taxon>Eubrachyura</taxon>
        <taxon>Portunoidea</taxon>
        <taxon>Portunidae</taxon>
        <taxon>Portuninae</taxon>
        <taxon>Portunus</taxon>
    </lineage>
</organism>
<accession>A0A5B7EBX9</accession>
<dbReference type="AlphaFoldDB" id="A0A5B7EBX9"/>
<dbReference type="EMBL" id="VSRR010002302">
    <property type="protein sequence ID" value="MPC30696.1"/>
    <property type="molecule type" value="Genomic_DNA"/>
</dbReference>
<evidence type="ECO:0000313" key="3">
    <source>
        <dbReference type="Proteomes" id="UP000324222"/>
    </source>
</evidence>